<name>A0A1B1Z9I0_9BACL</name>
<dbReference type="GO" id="GO:0030435">
    <property type="term" value="P:sporulation resulting in formation of a cellular spore"/>
    <property type="evidence" value="ECO:0007669"/>
    <property type="project" value="InterPro"/>
</dbReference>
<dbReference type="PANTHER" id="PTHR30032:SF4">
    <property type="entry name" value="AMIDASE ENHANCER"/>
    <property type="match status" value="1"/>
</dbReference>
<dbReference type="EMBL" id="CP016761">
    <property type="protein sequence ID" value="ANX14093.1"/>
    <property type="molecule type" value="Genomic_DNA"/>
</dbReference>
<accession>A0A1B1Z9I0</accession>
<dbReference type="InterPro" id="IPR051922">
    <property type="entry name" value="Bact_Sporulation_Assoc"/>
</dbReference>
<dbReference type="OrthoDB" id="9794671at2"/>
<evidence type="ECO:0000313" key="3">
    <source>
        <dbReference type="EMBL" id="ANX14093.1"/>
    </source>
</evidence>
<feature type="domain" description="Sporulation stage II protein D amidase enhancer LytB N-terminal" evidence="2">
    <location>
        <begin position="79"/>
        <end position="182"/>
    </location>
</feature>
<dbReference type="NCBIfam" id="TIGR02669">
    <property type="entry name" value="SpoIID_LytB"/>
    <property type="match status" value="1"/>
</dbReference>
<feature type="transmembrane region" description="Helical" evidence="1">
    <location>
        <begin position="20"/>
        <end position="41"/>
    </location>
</feature>
<evidence type="ECO:0000313" key="4">
    <source>
        <dbReference type="Proteomes" id="UP000077412"/>
    </source>
</evidence>
<evidence type="ECO:0000259" key="2">
    <source>
        <dbReference type="Pfam" id="PF08486"/>
    </source>
</evidence>
<dbReference type="GO" id="GO:0030288">
    <property type="term" value="C:outer membrane-bounded periplasmic space"/>
    <property type="evidence" value="ECO:0007669"/>
    <property type="project" value="TreeGrafter"/>
</dbReference>
<proteinExistence type="predicted"/>
<protein>
    <submittedName>
        <fullName evidence="3">Stage II sporulation protein D</fullName>
    </submittedName>
</protein>
<keyword evidence="4" id="KW-1185">Reference proteome</keyword>
<dbReference type="InterPro" id="IPR013486">
    <property type="entry name" value="SpoIID/LytB"/>
</dbReference>
<dbReference type="AlphaFoldDB" id="A0A1B1Z9I0"/>
<keyword evidence="1" id="KW-0472">Membrane</keyword>
<dbReference type="Pfam" id="PF08486">
    <property type="entry name" value="SpoIID"/>
    <property type="match status" value="1"/>
</dbReference>
<sequence length="354" mass="39656">MVENKIGGHWKVNVKIKPLIWILAIFVAVIVLLPAILVLPFSSEPPEWKEENQARPSERMLALEIPHSDIVVPVFRTSKDTVENIPLEEYVAGVVASEMPAEFELEALKAQALTARTFIVKAMLNPGKDDSLPDEAVVTDTIMHQVYKGNDELEALWGDDFNEKLAKIVEAVTETKGQILTYEGEPIQASFFSTSNGFTVNSEDYWKNKYPYLRSVESPWDKKSPKYVQTIQLQVRTVEEKLGVSIKKDGKVGKVVATTSGKRIGKFAIGKKEFSGKEIREKLGLRSTDFQMEKKGKQITITTKGYGHGVGLSQYGANGMAEEGKSYKEIVNYYYKGIEITDYKPLADKRVALK</sequence>
<dbReference type="Proteomes" id="UP000077412">
    <property type="component" value="Chromosome"/>
</dbReference>
<dbReference type="KEGG" id="far:ABE41_018940"/>
<keyword evidence="1" id="KW-0812">Transmembrane</keyword>
<reference evidence="3 4" key="1">
    <citation type="submission" date="2016-08" db="EMBL/GenBank/DDBJ databases">
        <title>Complete genome sequence of Fictibacillus arsenicus G25-54, a strain with toxicity to nematodes and a potential arsenic-resistance activity.</title>
        <authorList>
            <person name="Zheng Z."/>
        </authorList>
    </citation>
    <scope>NUCLEOTIDE SEQUENCE [LARGE SCALE GENOMIC DNA]</scope>
    <source>
        <strain evidence="3 4">G25-54</strain>
    </source>
</reference>
<dbReference type="NCBIfam" id="TIGR02870">
    <property type="entry name" value="spore_II_D"/>
    <property type="match status" value="1"/>
</dbReference>
<evidence type="ECO:0000256" key="1">
    <source>
        <dbReference type="SAM" id="Phobius"/>
    </source>
</evidence>
<keyword evidence="1" id="KW-1133">Transmembrane helix</keyword>
<dbReference type="InterPro" id="IPR014225">
    <property type="entry name" value="Spore_II_D_firmicutes"/>
</dbReference>
<dbReference type="InterPro" id="IPR013693">
    <property type="entry name" value="SpoIID/LytB_N"/>
</dbReference>
<dbReference type="PANTHER" id="PTHR30032">
    <property type="entry name" value="N-ACETYLMURAMOYL-L-ALANINE AMIDASE-RELATED"/>
    <property type="match status" value="1"/>
</dbReference>
<gene>
    <name evidence="3" type="ORF">ABE41_018940</name>
</gene>
<dbReference type="STRING" id="255247.ABE41_018940"/>
<organism evidence="3 4">
    <name type="scientific">Fictibacillus arsenicus</name>
    <dbReference type="NCBI Taxonomy" id="255247"/>
    <lineage>
        <taxon>Bacteria</taxon>
        <taxon>Bacillati</taxon>
        <taxon>Bacillota</taxon>
        <taxon>Bacilli</taxon>
        <taxon>Bacillales</taxon>
        <taxon>Fictibacillaceae</taxon>
        <taxon>Fictibacillus</taxon>
    </lineage>
</organism>